<dbReference type="AlphaFoldDB" id="A0A1I7YYH9"/>
<organism evidence="1 2">
    <name type="scientific">Steinernema glaseri</name>
    <dbReference type="NCBI Taxonomy" id="37863"/>
    <lineage>
        <taxon>Eukaryota</taxon>
        <taxon>Metazoa</taxon>
        <taxon>Ecdysozoa</taxon>
        <taxon>Nematoda</taxon>
        <taxon>Chromadorea</taxon>
        <taxon>Rhabditida</taxon>
        <taxon>Tylenchina</taxon>
        <taxon>Panagrolaimomorpha</taxon>
        <taxon>Strongyloidoidea</taxon>
        <taxon>Steinernematidae</taxon>
        <taxon>Steinernema</taxon>
    </lineage>
</organism>
<reference evidence="2" key="1">
    <citation type="submission" date="2016-11" db="UniProtKB">
        <authorList>
            <consortium name="WormBaseParasite"/>
        </authorList>
    </citation>
    <scope>IDENTIFICATION</scope>
</reference>
<evidence type="ECO:0000313" key="2">
    <source>
        <dbReference type="WBParaSite" id="L893_g21120.t2"/>
    </source>
</evidence>
<accession>A0A1I7YYH9</accession>
<keyword evidence="1" id="KW-1185">Reference proteome</keyword>
<proteinExistence type="predicted"/>
<dbReference type="WBParaSite" id="L893_g21120.t2">
    <property type="protein sequence ID" value="L893_g21120.t2"/>
    <property type="gene ID" value="L893_g21120"/>
</dbReference>
<protein>
    <submittedName>
        <fullName evidence="2">WD domain, G-beta repeat-containing protein</fullName>
    </submittedName>
</protein>
<evidence type="ECO:0000313" key="1">
    <source>
        <dbReference type="Proteomes" id="UP000095287"/>
    </source>
</evidence>
<dbReference type="Proteomes" id="UP000095287">
    <property type="component" value="Unplaced"/>
</dbReference>
<sequence>MHQFNGSGSEALQGHGDDPKVLFGASLSGAIHLHNPLDAATFRLATCSPLEFRPGSTVLMSRGTRALPVFMAHPLPLDPSRKYCFDVPRSVFMALFVFQQPCPGLPSATGPWEDERVAKRANKGGPAGDALCDVLTERRFRSCKRASLHRPMIKKGGEHKTDWVSCIRNRVYSGAVRCVREIQTDRCPWKSNSSATLESAGVHALRTLFAFLSPAKKKRVANVGICGLQQLEEGTELRK</sequence>
<name>A0A1I7YYH9_9BILA</name>